<sequence>MFDAVRRVLRLADQANELAADRKCEWQCTHSSEAGRYDAAIAEICFGLGMLAIALFAALIAAVMIDVVNKVLFSAFSLVSLIGSVIRLDRIGRAFRAK</sequence>
<name>A0A127K875_9RHOO</name>
<keyword evidence="1" id="KW-0812">Transmembrane</keyword>
<dbReference type="Proteomes" id="UP000036902">
    <property type="component" value="Chromosome"/>
</dbReference>
<evidence type="ECO:0000256" key="1">
    <source>
        <dbReference type="SAM" id="Phobius"/>
    </source>
</evidence>
<dbReference type="KEGG" id="thu:AC731_015125"/>
<organism evidence="2 3">
    <name type="scientific">Thauera humireducens</name>
    <dbReference type="NCBI Taxonomy" id="1134435"/>
    <lineage>
        <taxon>Bacteria</taxon>
        <taxon>Pseudomonadati</taxon>
        <taxon>Pseudomonadota</taxon>
        <taxon>Betaproteobacteria</taxon>
        <taxon>Rhodocyclales</taxon>
        <taxon>Zoogloeaceae</taxon>
        <taxon>Thauera</taxon>
    </lineage>
</organism>
<gene>
    <name evidence="2" type="ORF">AC731_015125</name>
</gene>
<proteinExistence type="predicted"/>
<keyword evidence="1" id="KW-1133">Transmembrane helix</keyword>
<keyword evidence="1" id="KW-0472">Membrane</keyword>
<evidence type="ECO:0000313" key="3">
    <source>
        <dbReference type="Proteomes" id="UP000036902"/>
    </source>
</evidence>
<feature type="transmembrane region" description="Helical" evidence="1">
    <location>
        <begin position="71"/>
        <end position="88"/>
    </location>
</feature>
<evidence type="ECO:0000313" key="2">
    <source>
        <dbReference type="EMBL" id="AMO38153.1"/>
    </source>
</evidence>
<protein>
    <submittedName>
        <fullName evidence="2">Uncharacterized protein</fullName>
    </submittedName>
</protein>
<accession>A0A127K875</accession>
<dbReference type="EMBL" id="CP014646">
    <property type="protein sequence ID" value="AMO38153.1"/>
    <property type="molecule type" value="Genomic_DNA"/>
</dbReference>
<feature type="transmembrane region" description="Helical" evidence="1">
    <location>
        <begin position="40"/>
        <end position="65"/>
    </location>
</feature>
<dbReference type="AlphaFoldDB" id="A0A127K875"/>
<keyword evidence="3" id="KW-1185">Reference proteome</keyword>
<reference evidence="3" key="1">
    <citation type="submission" date="2016-03" db="EMBL/GenBank/DDBJ databases">
        <authorList>
            <person name="Ma C."/>
            <person name="Zhou S."/>
            <person name="Yang G."/>
        </authorList>
    </citation>
    <scope>NUCLEOTIDE SEQUENCE [LARGE SCALE GENOMIC DNA]</scope>
    <source>
        <strain evidence="3">SgZ-1</strain>
    </source>
</reference>